<dbReference type="AlphaFoldDB" id="A0A850T2C3"/>
<dbReference type="FunFam" id="2.170.150.20:FF:000003">
    <property type="entry name" value="Peptide methionine sulfoxide reductase MsrB"/>
    <property type="match status" value="1"/>
</dbReference>
<dbReference type="PANTHER" id="PTHR43774">
    <property type="entry name" value="PEPTIDE METHIONINE SULFOXIDE REDUCTASE"/>
    <property type="match status" value="1"/>
</dbReference>
<dbReference type="InterPro" id="IPR002569">
    <property type="entry name" value="Met_Sox_Rdtase_MsrA_dom"/>
</dbReference>
<evidence type="ECO:0000313" key="11">
    <source>
        <dbReference type="EMBL" id="NWH05863.1"/>
    </source>
</evidence>
<evidence type="ECO:0000256" key="1">
    <source>
        <dbReference type="ARBA" id="ARBA00023002"/>
    </source>
</evidence>
<evidence type="ECO:0000256" key="4">
    <source>
        <dbReference type="ARBA" id="ARBA00047806"/>
    </source>
</evidence>
<comment type="catalytic activity">
    <reaction evidence="4 8">
        <text>L-methionyl-[protein] + [thioredoxin]-disulfide + H2O = L-methionyl-(S)-S-oxide-[protein] + [thioredoxin]-dithiol</text>
        <dbReference type="Rhea" id="RHEA:14217"/>
        <dbReference type="Rhea" id="RHEA-COMP:10698"/>
        <dbReference type="Rhea" id="RHEA-COMP:10700"/>
        <dbReference type="Rhea" id="RHEA-COMP:12313"/>
        <dbReference type="Rhea" id="RHEA-COMP:12315"/>
        <dbReference type="ChEBI" id="CHEBI:15377"/>
        <dbReference type="ChEBI" id="CHEBI:16044"/>
        <dbReference type="ChEBI" id="CHEBI:29950"/>
        <dbReference type="ChEBI" id="CHEBI:44120"/>
        <dbReference type="ChEBI" id="CHEBI:50058"/>
        <dbReference type="EC" id="1.8.4.11"/>
    </reaction>
</comment>
<comment type="function">
    <text evidence="3 8">Has an important function as a repair enzyme for proteins that have been inactivated by oxidation. Catalyzes the reversible oxidation-reduction of methionine sulfoxide in proteins to methionine.</text>
</comment>
<dbReference type="EC" id="1.8.4.11" evidence="8"/>
<reference evidence="11 12" key="1">
    <citation type="submission" date="2020-06" db="EMBL/GenBank/DDBJ databases">
        <title>High-quality draft genome of sulfate reducer Desulfobacter latus type strain AcrS2 isolated from marine sediment.</title>
        <authorList>
            <person name="Hoppe M."/>
            <person name="Larsen C.K."/>
            <person name="Marshall I.P.G."/>
            <person name="Schramm A."/>
            <person name="Marietou A.G."/>
        </authorList>
    </citation>
    <scope>NUCLEOTIDE SEQUENCE [LARGE SCALE GENOMIC DNA]</scope>
    <source>
        <strain evidence="11 12">AcRS2</strain>
    </source>
</reference>
<dbReference type="GO" id="GO:0008113">
    <property type="term" value="F:peptide-methionine (S)-S-oxide reductase activity"/>
    <property type="evidence" value="ECO:0007669"/>
    <property type="project" value="UniProtKB-UniRule"/>
</dbReference>
<dbReference type="Gene3D" id="3.30.1060.10">
    <property type="entry name" value="Peptide methionine sulphoxide reductase MsrA"/>
    <property type="match status" value="1"/>
</dbReference>
<dbReference type="InterPro" id="IPR002579">
    <property type="entry name" value="Met_Sox_Rdtase_MsrB_dom"/>
</dbReference>
<dbReference type="Pfam" id="PF01641">
    <property type="entry name" value="SelR"/>
    <property type="match status" value="1"/>
</dbReference>
<dbReference type="Proteomes" id="UP000553343">
    <property type="component" value="Unassembled WGS sequence"/>
</dbReference>
<comment type="catalytic activity">
    <reaction evidence="5 7">
        <text>L-methionyl-[protein] + [thioredoxin]-disulfide + H2O = L-methionyl-(R)-S-oxide-[protein] + [thioredoxin]-dithiol</text>
        <dbReference type="Rhea" id="RHEA:24164"/>
        <dbReference type="Rhea" id="RHEA-COMP:10698"/>
        <dbReference type="Rhea" id="RHEA-COMP:10700"/>
        <dbReference type="Rhea" id="RHEA-COMP:12313"/>
        <dbReference type="Rhea" id="RHEA-COMP:12314"/>
        <dbReference type="ChEBI" id="CHEBI:15377"/>
        <dbReference type="ChEBI" id="CHEBI:16044"/>
        <dbReference type="ChEBI" id="CHEBI:29950"/>
        <dbReference type="ChEBI" id="CHEBI:45764"/>
        <dbReference type="ChEBI" id="CHEBI:50058"/>
        <dbReference type="EC" id="1.8.4.12"/>
    </reaction>
</comment>
<evidence type="ECO:0000256" key="6">
    <source>
        <dbReference type="ARBA" id="ARBA00048782"/>
    </source>
</evidence>
<dbReference type="NCBIfam" id="TIGR00401">
    <property type="entry name" value="msrA"/>
    <property type="match status" value="1"/>
</dbReference>
<keyword evidence="12" id="KW-1185">Reference proteome</keyword>
<evidence type="ECO:0000256" key="7">
    <source>
        <dbReference type="HAMAP-Rule" id="MF_01400"/>
    </source>
</evidence>
<name>A0A850T2C3_9BACT</name>
<dbReference type="HAMAP" id="MF_01400">
    <property type="entry name" value="MsrB"/>
    <property type="match status" value="1"/>
</dbReference>
<gene>
    <name evidence="7 11" type="primary">msrB</name>
    <name evidence="8" type="synonym">msrA</name>
    <name evidence="11" type="ORF">HXW94_12845</name>
</gene>
<evidence type="ECO:0000256" key="3">
    <source>
        <dbReference type="ARBA" id="ARBA00024679"/>
    </source>
</evidence>
<sequence length="387" mass="44529">MAGVFSYADEKMDSKNMSGDVALENIMEDGLKVATFAGGCFWCTESDFEKVAGVKEVVSGYTGGHIRHPSYSDVSDGTTGHTEAIQVYYDPEVVSYGHLLDVFWRHIDPTDPGGQFVDRGSQYRSEIFYHNDTQKRLAQASKMKLEQSMVFNKPIVTAITRFVEFYPAEKYHQDYYKRNPTRYKYYRWRSGRDKFIEKAWKNHRPMDKSKDKGSDTMDGDAIHPEKEEDMMKKEGRTNDMGSNMEKISWQRPHDSEIRSKLTPLQYKITQQNGTEPPFRNEYWNNKAQGIYVDVVSGEPLFSSKDKFKSGTGWPSFTRPLEPDNIIEKKDVSLFMVRTEVRSRHADSHLGHVFDDGPPPTGLRYCINSAALRFIPKENLEAEGYGQY</sequence>
<comment type="caution">
    <text evidence="7">Lacks conserved residue(s) required for the propagation of feature annotation.</text>
</comment>
<dbReference type="SUPFAM" id="SSF55068">
    <property type="entry name" value="Peptide methionine sulfoxide reductase"/>
    <property type="match status" value="1"/>
</dbReference>
<dbReference type="NCBIfam" id="TIGR00357">
    <property type="entry name" value="peptide-methionine (R)-S-oxide reductase MsrB"/>
    <property type="match status" value="1"/>
</dbReference>
<dbReference type="EMBL" id="JACADJ010000049">
    <property type="protein sequence ID" value="NWH05863.1"/>
    <property type="molecule type" value="Genomic_DNA"/>
</dbReference>
<feature type="region of interest" description="Disordered" evidence="9">
    <location>
        <begin position="204"/>
        <end position="254"/>
    </location>
</feature>
<keyword evidence="1 7" id="KW-0560">Oxidoreductase</keyword>
<evidence type="ECO:0000256" key="8">
    <source>
        <dbReference type="HAMAP-Rule" id="MF_01401"/>
    </source>
</evidence>
<comment type="caution">
    <text evidence="11">The sequence shown here is derived from an EMBL/GenBank/DDBJ whole genome shotgun (WGS) entry which is preliminary data.</text>
</comment>
<comment type="similarity">
    <text evidence="7">Belongs to the MsrB Met sulfoxide reductase family.</text>
</comment>
<dbReference type="InterPro" id="IPR036509">
    <property type="entry name" value="Met_Sox_Rdtase_MsrA_sf"/>
</dbReference>
<feature type="compositionally biased region" description="Basic and acidic residues" evidence="9">
    <location>
        <begin position="204"/>
        <end position="237"/>
    </location>
</feature>
<keyword evidence="2" id="KW-0511">Multifunctional enzyme</keyword>
<dbReference type="Pfam" id="PF01625">
    <property type="entry name" value="PMSR"/>
    <property type="match status" value="1"/>
</dbReference>
<comment type="similarity">
    <text evidence="8">Belongs to the MsrA Met sulfoxide reductase family.</text>
</comment>
<evidence type="ECO:0000256" key="9">
    <source>
        <dbReference type="SAM" id="MobiDB-lite"/>
    </source>
</evidence>
<comment type="catalytic activity">
    <reaction evidence="6 8">
        <text>[thioredoxin]-disulfide + L-methionine + H2O = L-methionine (S)-S-oxide + [thioredoxin]-dithiol</text>
        <dbReference type="Rhea" id="RHEA:19993"/>
        <dbReference type="Rhea" id="RHEA-COMP:10698"/>
        <dbReference type="Rhea" id="RHEA-COMP:10700"/>
        <dbReference type="ChEBI" id="CHEBI:15377"/>
        <dbReference type="ChEBI" id="CHEBI:29950"/>
        <dbReference type="ChEBI" id="CHEBI:50058"/>
        <dbReference type="ChEBI" id="CHEBI:57844"/>
        <dbReference type="ChEBI" id="CHEBI:58772"/>
        <dbReference type="EC" id="1.8.4.11"/>
    </reaction>
</comment>
<evidence type="ECO:0000256" key="5">
    <source>
        <dbReference type="ARBA" id="ARBA00048488"/>
    </source>
</evidence>
<dbReference type="HAMAP" id="MF_01401">
    <property type="entry name" value="MsrA"/>
    <property type="match status" value="1"/>
</dbReference>
<protein>
    <recommendedName>
        <fullName evidence="7 8">Multifunctional fusion protein</fullName>
    </recommendedName>
    <domain>
        <recommendedName>
            <fullName evidence="8">Peptide methionine sulfoxide reductase MsrA</fullName>
            <shortName evidence="8">Protein-methionine-S-oxide reductase</shortName>
            <ecNumber evidence="8">1.8.4.11</ecNumber>
        </recommendedName>
        <alternativeName>
            <fullName evidence="8">Peptide-methionine (S)-S-oxide reductase</fullName>
            <shortName evidence="8">Peptide Met(O) reductase</shortName>
        </alternativeName>
    </domain>
    <domain>
        <recommendedName>
            <fullName evidence="7">Peptide methionine sulfoxide reductase MsrB</fullName>
            <ecNumber evidence="7">1.8.4.12</ecNumber>
        </recommendedName>
        <alternativeName>
            <fullName evidence="7">Peptide-methionine (R)-S-oxide reductase</fullName>
        </alternativeName>
    </domain>
</protein>
<dbReference type="GO" id="GO:0033743">
    <property type="term" value="F:peptide-methionine (R)-S-oxide reductase activity"/>
    <property type="evidence" value="ECO:0007669"/>
    <property type="project" value="UniProtKB-UniRule"/>
</dbReference>
<dbReference type="EC" id="1.8.4.12" evidence="7"/>
<dbReference type="PANTHER" id="PTHR43774:SF1">
    <property type="entry name" value="PEPTIDE METHIONINE SULFOXIDE REDUCTASE MSRA 2"/>
    <property type="match status" value="1"/>
</dbReference>
<proteinExistence type="inferred from homology"/>
<feature type="active site" evidence="8">
    <location>
        <position position="40"/>
    </location>
</feature>
<evidence type="ECO:0000259" key="10">
    <source>
        <dbReference type="PROSITE" id="PS51790"/>
    </source>
</evidence>
<feature type="domain" description="MsrB" evidence="10">
    <location>
        <begin position="254"/>
        <end position="376"/>
    </location>
</feature>
<evidence type="ECO:0000313" key="12">
    <source>
        <dbReference type="Proteomes" id="UP000553343"/>
    </source>
</evidence>
<dbReference type="InterPro" id="IPR011057">
    <property type="entry name" value="Mss4-like_sf"/>
</dbReference>
<feature type="active site" description="Nucleophile" evidence="7">
    <location>
        <position position="365"/>
    </location>
</feature>
<dbReference type="SUPFAM" id="SSF51316">
    <property type="entry name" value="Mss4-like"/>
    <property type="match status" value="1"/>
</dbReference>
<evidence type="ECO:0000256" key="2">
    <source>
        <dbReference type="ARBA" id="ARBA00023268"/>
    </source>
</evidence>
<organism evidence="11 12">
    <name type="scientific">Desulfobacter latus</name>
    <dbReference type="NCBI Taxonomy" id="2292"/>
    <lineage>
        <taxon>Bacteria</taxon>
        <taxon>Pseudomonadati</taxon>
        <taxon>Thermodesulfobacteriota</taxon>
        <taxon>Desulfobacteria</taxon>
        <taxon>Desulfobacterales</taxon>
        <taxon>Desulfobacteraceae</taxon>
        <taxon>Desulfobacter</taxon>
    </lineage>
</organism>
<dbReference type="PROSITE" id="PS51790">
    <property type="entry name" value="MSRB"/>
    <property type="match status" value="1"/>
</dbReference>
<dbReference type="Gene3D" id="2.170.150.20">
    <property type="entry name" value="Peptide methionine sulfoxide reductase"/>
    <property type="match status" value="1"/>
</dbReference>
<accession>A0A850T2C3</accession>